<dbReference type="Proteomes" id="UP000765509">
    <property type="component" value="Unassembled WGS sequence"/>
</dbReference>
<gene>
    <name evidence="1" type="ORF">O181_000542</name>
</gene>
<keyword evidence="2" id="KW-1185">Reference proteome</keyword>
<dbReference type="EMBL" id="AVOT02000065">
    <property type="protein sequence ID" value="MBW0460827.1"/>
    <property type="molecule type" value="Genomic_DNA"/>
</dbReference>
<accession>A0A9Q3GC63</accession>
<organism evidence="1 2">
    <name type="scientific">Austropuccinia psidii MF-1</name>
    <dbReference type="NCBI Taxonomy" id="1389203"/>
    <lineage>
        <taxon>Eukaryota</taxon>
        <taxon>Fungi</taxon>
        <taxon>Dikarya</taxon>
        <taxon>Basidiomycota</taxon>
        <taxon>Pucciniomycotina</taxon>
        <taxon>Pucciniomycetes</taxon>
        <taxon>Pucciniales</taxon>
        <taxon>Sphaerophragmiaceae</taxon>
        <taxon>Austropuccinia</taxon>
    </lineage>
</organism>
<comment type="caution">
    <text evidence="1">The sequence shown here is derived from an EMBL/GenBank/DDBJ whole genome shotgun (WGS) entry which is preliminary data.</text>
</comment>
<evidence type="ECO:0000313" key="2">
    <source>
        <dbReference type="Proteomes" id="UP000765509"/>
    </source>
</evidence>
<reference evidence="1" key="1">
    <citation type="submission" date="2021-03" db="EMBL/GenBank/DDBJ databases">
        <title>Draft genome sequence of rust myrtle Austropuccinia psidii MF-1, a brazilian biotype.</title>
        <authorList>
            <person name="Quecine M.C."/>
            <person name="Pachon D.M.R."/>
            <person name="Bonatelli M.L."/>
            <person name="Correr F.H."/>
            <person name="Franceschini L.M."/>
            <person name="Leite T.F."/>
            <person name="Margarido G.R.A."/>
            <person name="Almeida C.A."/>
            <person name="Ferrarezi J.A."/>
            <person name="Labate C.A."/>
        </authorList>
    </citation>
    <scope>NUCLEOTIDE SEQUENCE</scope>
    <source>
        <strain evidence="1">MF-1</strain>
    </source>
</reference>
<sequence length="135" mass="15223">MLGRIGITQTMKTQLIAKLVSYKIILVLELLFLRQKTIITSETSDFPCIDRMKINVRTIKTNNDTSTKTKTEINNISRPLSIIQPDTNIHEIYKTGKQNFKSITGSTSSNTNKIEHATLDATITENNEKGILNKI</sequence>
<name>A0A9Q3GC63_9BASI</name>
<evidence type="ECO:0000313" key="1">
    <source>
        <dbReference type="EMBL" id="MBW0460827.1"/>
    </source>
</evidence>
<protein>
    <submittedName>
        <fullName evidence="1">Uncharacterized protein</fullName>
    </submittedName>
</protein>
<proteinExistence type="predicted"/>
<dbReference type="AlphaFoldDB" id="A0A9Q3GC63"/>